<dbReference type="Gene3D" id="3.30.70.260">
    <property type="match status" value="1"/>
</dbReference>
<dbReference type="InterPro" id="IPR036145">
    <property type="entry name" value="MinC_C_sf"/>
</dbReference>
<dbReference type="Pfam" id="PF03775">
    <property type="entry name" value="MinC_C"/>
    <property type="match status" value="1"/>
</dbReference>
<dbReference type="InterPro" id="IPR007874">
    <property type="entry name" value="MinC_N"/>
</dbReference>
<sequence>MKSAPTLEFKGSTLALTVLHAALGSADAAAVERTLADLCGPAPDFFSHDPTVVDLAGLDADAQPDWGTLLPLLRRHQLTPFAVRNASPAQAEAARAAGLVIAEEVETVVRAAPAARSAHSSQSPDTAGPAEAGAAAEAESPVAAAEAPVNGDLFATPEVAPAPAAPEPAPAPAPAFTGTLVVDRPLRSGQQVYARGGDVIVLAMVNPGAEVIADGNIHVYAPLRGRALAGARGDVGARIFTTCFEAELVSIAGVYRTFEPGSEKTLTGQPVQVRLAGADVDQQQLRLEPLNLR</sequence>
<dbReference type="Proteomes" id="UP000323671">
    <property type="component" value="Chromosome"/>
</dbReference>
<dbReference type="Pfam" id="PF05209">
    <property type="entry name" value="MinC_N"/>
    <property type="match status" value="1"/>
</dbReference>
<reference evidence="10 11" key="1">
    <citation type="submission" date="2017-07" db="EMBL/GenBank/DDBJ databases">
        <title>Complete genome sequence of Oryzomicrobium terrae TPP412.</title>
        <authorList>
            <person name="Chiu L.-W."/>
            <person name="Lo K.-J."/>
            <person name="Tsai Y.-M."/>
            <person name="Lin S.-S."/>
            <person name="Kuo C.-H."/>
            <person name="Liu C.-T."/>
        </authorList>
    </citation>
    <scope>NUCLEOTIDE SEQUENCE [LARGE SCALE GENOMIC DNA]</scope>
    <source>
        <strain evidence="10 11">TPP412</strain>
    </source>
</reference>
<evidence type="ECO:0000259" key="8">
    <source>
        <dbReference type="Pfam" id="PF03775"/>
    </source>
</evidence>
<dbReference type="PANTHER" id="PTHR34108">
    <property type="entry name" value="SEPTUM SITE-DETERMINING PROTEIN MINC"/>
    <property type="match status" value="1"/>
</dbReference>
<dbReference type="PANTHER" id="PTHR34108:SF1">
    <property type="entry name" value="SEPTUM SITE-DETERMINING PROTEIN MINC"/>
    <property type="match status" value="1"/>
</dbReference>
<keyword evidence="3 6" id="KW-0717">Septation</keyword>
<dbReference type="EMBL" id="CP022579">
    <property type="protein sequence ID" value="QEL65323.1"/>
    <property type="molecule type" value="Genomic_DNA"/>
</dbReference>
<organism evidence="10 11">
    <name type="scientific">Oryzomicrobium terrae</name>
    <dbReference type="NCBI Taxonomy" id="1735038"/>
    <lineage>
        <taxon>Bacteria</taxon>
        <taxon>Pseudomonadati</taxon>
        <taxon>Pseudomonadota</taxon>
        <taxon>Betaproteobacteria</taxon>
        <taxon>Rhodocyclales</taxon>
        <taxon>Rhodocyclaceae</taxon>
        <taxon>Oryzomicrobium</taxon>
    </lineage>
</organism>
<feature type="region of interest" description="Disordered" evidence="7">
    <location>
        <begin position="113"/>
        <end position="142"/>
    </location>
</feature>
<comment type="subunit">
    <text evidence="6">Interacts with MinD and FtsZ.</text>
</comment>
<protein>
    <recommendedName>
        <fullName evidence="6">Probable septum site-determining protein MinC</fullName>
    </recommendedName>
</protein>
<comment type="similarity">
    <text evidence="1 6">Belongs to the MinC family.</text>
</comment>
<evidence type="ECO:0000256" key="4">
    <source>
        <dbReference type="ARBA" id="ARBA00023306"/>
    </source>
</evidence>
<evidence type="ECO:0000256" key="5">
    <source>
        <dbReference type="ARBA" id="ARBA00025606"/>
    </source>
</evidence>
<evidence type="ECO:0000259" key="9">
    <source>
        <dbReference type="Pfam" id="PF05209"/>
    </source>
</evidence>
<evidence type="ECO:0000256" key="6">
    <source>
        <dbReference type="HAMAP-Rule" id="MF_00267"/>
    </source>
</evidence>
<feature type="domain" description="Septum formation inhibitor MinC N-terminal" evidence="9">
    <location>
        <begin position="7"/>
        <end position="80"/>
    </location>
</feature>
<evidence type="ECO:0000256" key="2">
    <source>
        <dbReference type="ARBA" id="ARBA00022618"/>
    </source>
</evidence>
<dbReference type="SUPFAM" id="SSF63848">
    <property type="entry name" value="Cell-division inhibitor MinC, C-terminal domain"/>
    <property type="match status" value="1"/>
</dbReference>
<evidence type="ECO:0000256" key="3">
    <source>
        <dbReference type="ARBA" id="ARBA00023210"/>
    </source>
</evidence>
<dbReference type="RefSeq" id="WP_149425597.1">
    <property type="nucleotide sequence ID" value="NZ_CP022579.1"/>
</dbReference>
<gene>
    <name evidence="6 10" type="primary">minC</name>
    <name evidence="10" type="ORF">OTERR_18470</name>
</gene>
<comment type="function">
    <text evidence="5 6">Cell division inhibitor that blocks the formation of polar Z ring septums. Rapidly oscillates between the poles of the cell to destabilize FtsZ filaments that have formed before they mature into polar Z rings. Prevents FtsZ polymerization.</text>
</comment>
<dbReference type="Gene3D" id="2.160.20.70">
    <property type="match status" value="1"/>
</dbReference>
<keyword evidence="11" id="KW-1185">Reference proteome</keyword>
<evidence type="ECO:0000256" key="1">
    <source>
        <dbReference type="ARBA" id="ARBA00006291"/>
    </source>
</evidence>
<evidence type="ECO:0000313" key="11">
    <source>
        <dbReference type="Proteomes" id="UP000323671"/>
    </source>
</evidence>
<accession>A0A5C1E8X3</accession>
<dbReference type="AlphaFoldDB" id="A0A5C1E8X3"/>
<evidence type="ECO:0000256" key="7">
    <source>
        <dbReference type="SAM" id="MobiDB-lite"/>
    </source>
</evidence>
<dbReference type="GO" id="GO:0051302">
    <property type="term" value="P:regulation of cell division"/>
    <property type="evidence" value="ECO:0007669"/>
    <property type="project" value="InterPro"/>
</dbReference>
<dbReference type="InterPro" id="IPR016098">
    <property type="entry name" value="CAP/MinC_C"/>
</dbReference>
<proteinExistence type="inferred from homology"/>
<dbReference type="GO" id="GO:0000902">
    <property type="term" value="P:cell morphogenesis"/>
    <property type="evidence" value="ECO:0007669"/>
    <property type="project" value="InterPro"/>
</dbReference>
<dbReference type="HAMAP" id="MF_00267">
    <property type="entry name" value="MinC"/>
    <property type="match status" value="1"/>
</dbReference>
<dbReference type="GO" id="GO:0000917">
    <property type="term" value="P:division septum assembly"/>
    <property type="evidence" value="ECO:0007669"/>
    <property type="project" value="UniProtKB-KW"/>
</dbReference>
<dbReference type="NCBIfam" id="TIGR01222">
    <property type="entry name" value="minC"/>
    <property type="match status" value="1"/>
</dbReference>
<keyword evidence="4 6" id="KW-0131">Cell cycle</keyword>
<dbReference type="KEGG" id="otr:OTERR_18470"/>
<dbReference type="GO" id="GO:1901891">
    <property type="term" value="P:regulation of cell septum assembly"/>
    <property type="evidence" value="ECO:0007669"/>
    <property type="project" value="InterPro"/>
</dbReference>
<feature type="domain" description="Septum formation inhibitor MinC C-terminal" evidence="8">
    <location>
        <begin position="181"/>
        <end position="277"/>
    </location>
</feature>
<dbReference type="InterPro" id="IPR013033">
    <property type="entry name" value="MinC"/>
</dbReference>
<name>A0A5C1E8X3_9RHOO</name>
<dbReference type="InterPro" id="IPR005526">
    <property type="entry name" value="Septum_form_inhib_MinC_C"/>
</dbReference>
<evidence type="ECO:0000313" key="10">
    <source>
        <dbReference type="EMBL" id="QEL65323.1"/>
    </source>
</evidence>
<keyword evidence="2 6" id="KW-0132">Cell division</keyword>